<evidence type="ECO:0008006" key="4">
    <source>
        <dbReference type="Google" id="ProtNLM"/>
    </source>
</evidence>
<dbReference type="Proteomes" id="UP000324897">
    <property type="component" value="Unassembled WGS sequence"/>
</dbReference>
<reference evidence="2 3" key="1">
    <citation type="journal article" date="2019" name="Sci. Rep.">
        <title>A high-quality genome of Eragrostis curvula grass provides insights into Poaceae evolution and supports new strategies to enhance forage quality.</title>
        <authorList>
            <person name="Carballo J."/>
            <person name="Santos B.A.C.M."/>
            <person name="Zappacosta D."/>
            <person name="Garbus I."/>
            <person name="Selva J.P."/>
            <person name="Gallo C.A."/>
            <person name="Diaz A."/>
            <person name="Albertini E."/>
            <person name="Caccamo M."/>
            <person name="Echenique V."/>
        </authorList>
    </citation>
    <scope>NUCLEOTIDE SEQUENCE [LARGE SCALE GENOMIC DNA]</scope>
    <source>
        <strain evidence="3">cv. Victoria</strain>
        <tissue evidence="2">Leaf</tissue>
    </source>
</reference>
<organism evidence="2 3">
    <name type="scientific">Eragrostis curvula</name>
    <name type="common">weeping love grass</name>
    <dbReference type="NCBI Taxonomy" id="38414"/>
    <lineage>
        <taxon>Eukaryota</taxon>
        <taxon>Viridiplantae</taxon>
        <taxon>Streptophyta</taxon>
        <taxon>Embryophyta</taxon>
        <taxon>Tracheophyta</taxon>
        <taxon>Spermatophyta</taxon>
        <taxon>Magnoliopsida</taxon>
        <taxon>Liliopsida</taxon>
        <taxon>Poales</taxon>
        <taxon>Poaceae</taxon>
        <taxon>PACMAD clade</taxon>
        <taxon>Chloridoideae</taxon>
        <taxon>Eragrostideae</taxon>
        <taxon>Eragrostidinae</taxon>
        <taxon>Eragrostis</taxon>
    </lineage>
</organism>
<keyword evidence="3" id="KW-1185">Reference proteome</keyword>
<protein>
    <recommendedName>
        <fullName evidence="4">Embryo surrounding factor 1 brassicaceae domain-containing protein</fullName>
    </recommendedName>
</protein>
<evidence type="ECO:0000256" key="1">
    <source>
        <dbReference type="SAM" id="SignalP"/>
    </source>
</evidence>
<accession>A0A5J9SXT4</accession>
<name>A0A5J9SXT4_9POAL</name>
<feature type="chain" id="PRO_5023857272" description="Embryo surrounding factor 1 brassicaceae domain-containing protein" evidence="1">
    <location>
        <begin position="33"/>
        <end position="118"/>
    </location>
</feature>
<comment type="caution">
    <text evidence="2">The sequence shown here is derived from an EMBL/GenBank/DDBJ whole genome shotgun (WGS) entry which is preliminary data.</text>
</comment>
<keyword evidence="1" id="KW-0732">Signal</keyword>
<sequence>MRNNGFSGLVVHLMAMFFLALLFGSLASPASGRPQLLKPRKTVNSTSLEESKIYIVLCIHVRCNYFGNDDQMCYCCGDENKKENCHPTLEECKNTCPLCNQPKCLSQLSVQLATQRSD</sequence>
<proteinExistence type="predicted"/>
<gene>
    <name evidence="2" type="ORF">EJB05_50675</name>
</gene>
<dbReference type="Gramene" id="TVU03767">
    <property type="protein sequence ID" value="TVU03767"/>
    <property type="gene ID" value="EJB05_50675"/>
</dbReference>
<evidence type="ECO:0000313" key="2">
    <source>
        <dbReference type="EMBL" id="TVU03767.1"/>
    </source>
</evidence>
<evidence type="ECO:0000313" key="3">
    <source>
        <dbReference type="Proteomes" id="UP000324897"/>
    </source>
</evidence>
<dbReference type="AlphaFoldDB" id="A0A5J9SXT4"/>
<dbReference type="OrthoDB" id="691434at2759"/>
<dbReference type="EMBL" id="RWGY01000145">
    <property type="protein sequence ID" value="TVU03767.1"/>
    <property type="molecule type" value="Genomic_DNA"/>
</dbReference>
<feature type="signal peptide" evidence="1">
    <location>
        <begin position="1"/>
        <end position="32"/>
    </location>
</feature>